<dbReference type="Proteomes" id="UP000243723">
    <property type="component" value="Unassembled WGS sequence"/>
</dbReference>
<evidence type="ECO:0000256" key="1">
    <source>
        <dbReference type="SAM" id="MobiDB-lite"/>
    </source>
</evidence>
<dbReference type="AlphaFoldDB" id="A0A2P7Z5Y4"/>
<evidence type="ECO:0000256" key="3">
    <source>
        <dbReference type="SAM" id="SignalP"/>
    </source>
</evidence>
<gene>
    <name evidence="4" type="ORF">B9Z65_7154</name>
</gene>
<keyword evidence="2" id="KW-1133">Transmembrane helix</keyword>
<organism evidence="4 5">
    <name type="scientific">Elsinoe australis</name>
    <dbReference type="NCBI Taxonomy" id="40998"/>
    <lineage>
        <taxon>Eukaryota</taxon>
        <taxon>Fungi</taxon>
        <taxon>Dikarya</taxon>
        <taxon>Ascomycota</taxon>
        <taxon>Pezizomycotina</taxon>
        <taxon>Dothideomycetes</taxon>
        <taxon>Dothideomycetidae</taxon>
        <taxon>Myriangiales</taxon>
        <taxon>Elsinoaceae</taxon>
        <taxon>Elsinoe</taxon>
    </lineage>
</organism>
<name>A0A2P7Z5Y4_9PEZI</name>
<dbReference type="STRING" id="40998.A0A2P7Z5Y4"/>
<protein>
    <submittedName>
        <fullName evidence="4">Uncharacterized protein</fullName>
    </submittedName>
</protein>
<keyword evidence="3" id="KW-0732">Signal</keyword>
<dbReference type="OrthoDB" id="5101370at2759"/>
<proteinExistence type="predicted"/>
<sequence length="355" mass="33254">MKNQRAIVLAAAISGATAQLSAYPPASATTPASVTSSIPAMTPGPIYVTETVSDCESETPETMVTVTMGRTITYCPKCDHTPHTTVYTTVYEELCTTGAEWSMTPTTHTITESCEGPEPTWSMGPSHIPPGYTVTVKDCRSCATPGPVTVTEKCGCDATEGVPMPTGGAGGNGSNGGDGGAGGPGGSGKGGNGGNGGDGGDGGAGGPGGYGNGGNGGDGGDGGDGGAGGPGGSGNGGSGGNGGDGGDGGAGGPGGYGNGGNGGNGGDGGNGGAGGPGGPGDRVPGGNAPAPYPASTSDAKCPGPHCKTMPSATPVPSWGNTSHITPYEGAATYVGAGVGFSSLAAVVVGVLALLL</sequence>
<comment type="caution">
    <text evidence="4">The sequence shown here is derived from an EMBL/GenBank/DDBJ whole genome shotgun (WGS) entry which is preliminary data.</text>
</comment>
<dbReference type="EMBL" id="NHZQ01000305">
    <property type="protein sequence ID" value="PSK43640.1"/>
    <property type="molecule type" value="Genomic_DNA"/>
</dbReference>
<feature type="signal peptide" evidence="3">
    <location>
        <begin position="1"/>
        <end position="18"/>
    </location>
</feature>
<keyword evidence="2" id="KW-0812">Transmembrane</keyword>
<evidence type="ECO:0000313" key="4">
    <source>
        <dbReference type="EMBL" id="PSK43640.1"/>
    </source>
</evidence>
<feature type="chain" id="PRO_5015127796" evidence="3">
    <location>
        <begin position="19"/>
        <end position="355"/>
    </location>
</feature>
<keyword evidence="5" id="KW-1185">Reference proteome</keyword>
<reference evidence="4 5" key="1">
    <citation type="submission" date="2017-05" db="EMBL/GenBank/DDBJ databases">
        <title>Draft genome sequence of Elsinoe australis.</title>
        <authorList>
            <person name="Cheng Q."/>
        </authorList>
    </citation>
    <scope>NUCLEOTIDE SEQUENCE [LARGE SCALE GENOMIC DNA]</scope>
    <source>
        <strain evidence="4 5">NL1</strain>
    </source>
</reference>
<feature type="region of interest" description="Disordered" evidence="1">
    <location>
        <begin position="167"/>
        <end position="305"/>
    </location>
</feature>
<evidence type="ECO:0000313" key="5">
    <source>
        <dbReference type="Proteomes" id="UP000243723"/>
    </source>
</evidence>
<evidence type="ECO:0000256" key="2">
    <source>
        <dbReference type="SAM" id="Phobius"/>
    </source>
</evidence>
<feature type="compositionally biased region" description="Gly residues" evidence="1">
    <location>
        <begin position="167"/>
        <end position="280"/>
    </location>
</feature>
<feature type="transmembrane region" description="Helical" evidence="2">
    <location>
        <begin position="330"/>
        <end position="354"/>
    </location>
</feature>
<keyword evidence="2" id="KW-0472">Membrane</keyword>
<accession>A0A2P7Z5Y4</accession>